<dbReference type="STRING" id="663331.D4ARW9"/>
<dbReference type="GO" id="GO:0005737">
    <property type="term" value="C:cytoplasm"/>
    <property type="evidence" value="ECO:0007669"/>
    <property type="project" value="UniProtKB-ARBA"/>
</dbReference>
<dbReference type="PANTHER" id="PTHR12814">
    <property type="entry name" value="RNA-BINDING PROTEIN NOB1"/>
    <property type="match status" value="1"/>
</dbReference>
<dbReference type="PANTHER" id="PTHR12814:SF2">
    <property type="entry name" value="RNA-BINDING PROTEIN NOB1"/>
    <property type="match status" value="1"/>
</dbReference>
<dbReference type="GO" id="GO:0016787">
    <property type="term" value="F:hydrolase activity"/>
    <property type="evidence" value="ECO:0007669"/>
    <property type="project" value="UniProtKB-KW"/>
</dbReference>
<comment type="similarity">
    <text evidence="1 7">Belongs to the NOB1 family.</text>
</comment>
<dbReference type="InterPro" id="IPR039907">
    <property type="entry name" value="NOB1"/>
</dbReference>
<dbReference type="PIRSF" id="PIRSF037125">
    <property type="entry name" value="D-site_20S_pre-rRNA_nuclease"/>
    <property type="match status" value="1"/>
</dbReference>
<evidence type="ECO:0000256" key="4">
    <source>
        <dbReference type="ARBA" id="ARBA00022801"/>
    </source>
</evidence>
<dbReference type="SMART" id="SM00670">
    <property type="entry name" value="PINc"/>
    <property type="match status" value="1"/>
</dbReference>
<dbReference type="KEGG" id="abe:ARB_06984"/>
<comment type="function">
    <text evidence="7">Required for the synthesis of 40S ribosome subunits. Has a role in processing 20S pre-rRNA into the mature 18S rRNA, where it is required for cleavage at the 3' end of the mature 18S rRNA (D-site). Accompanies the 20S pre-rRNA from the nucleus to the cytoplasm.</text>
</comment>
<comment type="caution">
    <text evidence="11">The sequence shown here is derived from an EMBL/GenBank/DDBJ whole genome shotgun (WGS) entry which is preliminary data.</text>
</comment>
<keyword evidence="2" id="KW-0540">Nuclease</keyword>
<keyword evidence="3 7" id="KW-0479">Metal-binding</keyword>
<proteinExistence type="inferred from homology"/>
<name>D4ARW9_ARTBC</name>
<dbReference type="InterPro" id="IPR036283">
    <property type="entry name" value="NOB1_Zf-like_sf"/>
</dbReference>
<dbReference type="OMA" id="GYELECE"/>
<dbReference type="Proteomes" id="UP000008866">
    <property type="component" value="Unassembled WGS sequence"/>
</dbReference>
<dbReference type="RefSeq" id="XP_003014422.1">
    <property type="nucleotide sequence ID" value="XM_003014376.1"/>
</dbReference>
<keyword evidence="5 7" id="KW-0862">Zinc</keyword>
<feature type="compositionally biased region" description="Acidic residues" evidence="9">
    <location>
        <begin position="236"/>
        <end position="262"/>
    </location>
</feature>
<dbReference type="SUPFAM" id="SSF144206">
    <property type="entry name" value="NOB1 zinc finger-like"/>
    <property type="match status" value="1"/>
</dbReference>
<evidence type="ECO:0000313" key="11">
    <source>
        <dbReference type="EMBL" id="EFE34033.1"/>
    </source>
</evidence>
<feature type="binding site" evidence="8">
    <location>
        <position position="332"/>
    </location>
    <ligand>
        <name>Zn(2+)</name>
        <dbReference type="ChEBI" id="CHEBI:29105"/>
    </ligand>
</feature>
<dbReference type="eggNOG" id="KOG2463">
    <property type="taxonomic scope" value="Eukaryota"/>
</dbReference>
<evidence type="ECO:0000256" key="3">
    <source>
        <dbReference type="ARBA" id="ARBA00022723"/>
    </source>
</evidence>
<dbReference type="FunFam" id="3.40.50.1010:FF:000020">
    <property type="entry name" value="20S-pre-rRNA D-site endonuclease NOB1"/>
    <property type="match status" value="1"/>
</dbReference>
<accession>D4ARW9</accession>
<dbReference type="HOGENOM" id="CLU_024666_2_0_1"/>
<dbReference type="GO" id="GO:0030688">
    <property type="term" value="C:preribosome, small subunit precursor"/>
    <property type="evidence" value="ECO:0007669"/>
    <property type="project" value="TreeGrafter"/>
</dbReference>
<dbReference type="GO" id="GO:0004521">
    <property type="term" value="F:RNA endonuclease activity"/>
    <property type="evidence" value="ECO:0007669"/>
    <property type="project" value="UniProtKB-UniRule"/>
</dbReference>
<feature type="binding site" evidence="8">
    <location>
        <position position="350"/>
    </location>
    <ligand>
        <name>Zn(2+)</name>
        <dbReference type="ChEBI" id="CHEBI:29105"/>
    </ligand>
</feature>
<gene>
    <name evidence="11" type="ORF">ARB_06984</name>
</gene>
<evidence type="ECO:0000256" key="2">
    <source>
        <dbReference type="ARBA" id="ARBA00022722"/>
    </source>
</evidence>
<evidence type="ECO:0000256" key="9">
    <source>
        <dbReference type="SAM" id="MobiDB-lite"/>
    </source>
</evidence>
<feature type="region of interest" description="Disordered" evidence="9">
    <location>
        <begin position="427"/>
        <end position="474"/>
    </location>
</feature>
<dbReference type="Pfam" id="PF17146">
    <property type="entry name" value="PIN_6"/>
    <property type="match status" value="1"/>
</dbReference>
<evidence type="ECO:0000256" key="1">
    <source>
        <dbReference type="ARBA" id="ARBA00005858"/>
    </source>
</evidence>
<feature type="region of interest" description="Disordered" evidence="9">
    <location>
        <begin position="211"/>
        <end position="271"/>
    </location>
</feature>
<reference evidence="12" key="1">
    <citation type="journal article" date="2011" name="Genome Biol.">
        <title>Comparative and functional genomics provide insights into the pathogenicity of dermatophytic fungi.</title>
        <authorList>
            <person name="Burmester A."/>
            <person name="Shelest E."/>
            <person name="Gloeckner G."/>
            <person name="Heddergott C."/>
            <person name="Schindler S."/>
            <person name="Staib P."/>
            <person name="Heidel A."/>
            <person name="Felder M."/>
            <person name="Petzold A."/>
            <person name="Szafranski K."/>
            <person name="Feuermann M."/>
            <person name="Pedruzzi I."/>
            <person name="Priebe S."/>
            <person name="Groth M."/>
            <person name="Winkler R."/>
            <person name="Li W."/>
            <person name="Kniemeyer O."/>
            <person name="Schroeckh V."/>
            <person name="Hertweck C."/>
            <person name="Hube B."/>
            <person name="White T.C."/>
            <person name="Platzer M."/>
            <person name="Guthke R."/>
            <person name="Heitman J."/>
            <person name="Woestemeyer J."/>
            <person name="Zipfel P.F."/>
            <person name="Monod M."/>
            <person name="Brakhage A.A."/>
        </authorList>
    </citation>
    <scope>NUCLEOTIDE SEQUENCE [LARGE SCALE GENOMIC DNA]</scope>
    <source>
        <strain evidence="12">ATCC MYA-4681 / CBS 112371</strain>
    </source>
</reference>
<dbReference type="CDD" id="cd09876">
    <property type="entry name" value="PIN_Nob1-like"/>
    <property type="match status" value="1"/>
</dbReference>
<evidence type="ECO:0000256" key="7">
    <source>
        <dbReference type="PIRNR" id="PIRNR037125"/>
    </source>
</evidence>
<keyword evidence="12" id="KW-1185">Reference proteome</keyword>
<feature type="binding site" evidence="8">
    <location>
        <position position="347"/>
    </location>
    <ligand>
        <name>Zn(2+)</name>
        <dbReference type="ChEBI" id="CHEBI:29105"/>
    </ligand>
</feature>
<protein>
    <recommendedName>
        <fullName evidence="7">20S-pre-rRNA D-site endonuclease NOB1</fullName>
    </recommendedName>
</protein>
<dbReference type="Gene3D" id="6.20.210.10">
    <property type="entry name" value="Nin one binding (NOB1), Zn-ribbon-like"/>
    <property type="match status" value="1"/>
</dbReference>
<dbReference type="InterPro" id="IPR014881">
    <property type="entry name" value="NOB1_Zn-bd"/>
</dbReference>
<sequence length="474" mass="52993">MQYCLRLSTTLEQEKTCWKEIIMSEKVDTKEPEKPVHTIILDAGPLIKNIPSVSTLLSQSHVLVTTPSIVSEIRDPEARRRIETLYLPFLTQRTPKPTSLKVVSEFAKKTGDREVLSKNDLEILALAYEVECERNCGDWRLRREPGQKGINGSPPAHLIAARDAAKDGEKQPEIQEKQEDIEEKHEVAATVEEQQPDIAVEEVTQEIENTTIEPSLEAAPEEPASDLPDKDAENPGNDDGEPINDDDEEQDAIPIDESDSDPDGWITPSNLKKRQIRDAAIGTAAQETKVMQVATITGDFAMQNVLLQMNLNILSPSNMQQIRQLKSYVMRCHGCFTVTRDMSKHFCPRCGQPTLNRVSCSTSGKGQFRIHLKKNMQWNNRGNKYSIPKPIAGTANTKWSGVGGGKGGWGMGLILAEDQKEHIRAVTEEERRKKKGRDLMDDDYLPSILSGDRQRAGGRIKVGAGRNVNSRKRR</sequence>
<dbReference type="InterPro" id="IPR033411">
    <property type="entry name" value="Ribonuclease_PIN"/>
</dbReference>
<evidence type="ECO:0000259" key="10">
    <source>
        <dbReference type="SMART" id="SM00670"/>
    </source>
</evidence>
<dbReference type="GO" id="GO:0046872">
    <property type="term" value="F:metal ion binding"/>
    <property type="evidence" value="ECO:0007669"/>
    <property type="project" value="UniProtKB-UniRule"/>
</dbReference>
<dbReference type="GO" id="GO:0005730">
    <property type="term" value="C:nucleolus"/>
    <property type="evidence" value="ECO:0007669"/>
    <property type="project" value="UniProtKB-SubCell"/>
</dbReference>
<feature type="domain" description="PIN" evidence="10">
    <location>
        <begin position="37"/>
        <end position="143"/>
    </location>
</feature>
<comment type="subcellular location">
    <subcellularLocation>
        <location evidence="7">Nucleus</location>
        <location evidence="7">Nucleolus</location>
    </subcellularLocation>
</comment>
<dbReference type="InterPro" id="IPR017117">
    <property type="entry name" value="Nob1_euk"/>
</dbReference>
<keyword evidence="6 7" id="KW-0539">Nucleus</keyword>
<dbReference type="Pfam" id="PF08772">
    <property type="entry name" value="Zn_ribbon_NOB1"/>
    <property type="match status" value="1"/>
</dbReference>
<dbReference type="AlphaFoldDB" id="D4ARW9"/>
<dbReference type="Gene3D" id="3.40.50.1010">
    <property type="entry name" value="5'-nuclease"/>
    <property type="match status" value="1"/>
</dbReference>
<dbReference type="GeneID" id="9520474"/>
<evidence type="ECO:0000313" key="12">
    <source>
        <dbReference type="Proteomes" id="UP000008866"/>
    </source>
</evidence>
<evidence type="ECO:0000256" key="8">
    <source>
        <dbReference type="PIRSR" id="PIRSR037125-1"/>
    </source>
</evidence>
<dbReference type="EMBL" id="ABSU01000007">
    <property type="protein sequence ID" value="EFE34033.1"/>
    <property type="molecule type" value="Genomic_DNA"/>
</dbReference>
<dbReference type="InterPro" id="IPR002716">
    <property type="entry name" value="PIN_dom"/>
</dbReference>
<feature type="binding site" evidence="8">
    <location>
        <position position="335"/>
    </location>
    <ligand>
        <name>Zn(2+)</name>
        <dbReference type="ChEBI" id="CHEBI:29105"/>
    </ligand>
</feature>
<keyword evidence="4" id="KW-0378">Hydrolase</keyword>
<evidence type="ECO:0000256" key="6">
    <source>
        <dbReference type="ARBA" id="ARBA00023242"/>
    </source>
</evidence>
<evidence type="ECO:0000256" key="5">
    <source>
        <dbReference type="ARBA" id="ARBA00022833"/>
    </source>
</evidence>
<dbReference type="GO" id="GO:0030490">
    <property type="term" value="P:maturation of SSU-rRNA"/>
    <property type="evidence" value="ECO:0007669"/>
    <property type="project" value="TreeGrafter"/>
</dbReference>
<organism evidence="11 12">
    <name type="scientific">Arthroderma benhamiae (strain ATCC MYA-4681 / CBS 112371)</name>
    <name type="common">Trichophyton mentagrophytes</name>
    <dbReference type="NCBI Taxonomy" id="663331"/>
    <lineage>
        <taxon>Eukaryota</taxon>
        <taxon>Fungi</taxon>
        <taxon>Dikarya</taxon>
        <taxon>Ascomycota</taxon>
        <taxon>Pezizomycotina</taxon>
        <taxon>Eurotiomycetes</taxon>
        <taxon>Eurotiomycetidae</taxon>
        <taxon>Onygenales</taxon>
        <taxon>Arthrodermataceae</taxon>
        <taxon>Trichophyton</taxon>
    </lineage>
</organism>